<feature type="transmembrane region" description="Helical" evidence="7">
    <location>
        <begin position="12"/>
        <end position="38"/>
    </location>
</feature>
<keyword evidence="2 7" id="KW-0813">Transport</keyword>
<name>A0A4P6M489_9FIRM</name>
<dbReference type="Pfam" id="PF00528">
    <property type="entry name" value="BPD_transp_1"/>
    <property type="match status" value="1"/>
</dbReference>
<evidence type="ECO:0000259" key="8">
    <source>
        <dbReference type="PROSITE" id="PS50928"/>
    </source>
</evidence>
<protein>
    <submittedName>
        <fullName evidence="9">Lactose transport system permease protein LacF</fullName>
    </submittedName>
</protein>
<evidence type="ECO:0000313" key="9">
    <source>
        <dbReference type="EMBL" id="QBE99579.1"/>
    </source>
</evidence>
<comment type="similarity">
    <text evidence="7">Belongs to the binding-protein-dependent transport system permease family.</text>
</comment>
<sequence length="293" mass="32723">MKKKKNYTRTDKAAYLFLLPAAVIYLSVIVAPVCYSFFISLFKWNGIGDKQFVGLSNYINLFKGDKIFHTAIINNLIWIVLTIFVTMTIALLFAVILSKQFRGRTFFRGFFYFPCVIAPIAVAIIWRWIYNPNIGFINEFFKALGINFSQGWISDPNASLYAVFAAALWQAIGQPMILFLAGLQAISPDVLEAATIDGANGIEQFFLIKIPLLKDTFVIVIATLIVAAMKVYDVVQGLTGGGPNNATQMLSTYMYSQVFQYNNVGYGTAVACIMVLMMMVVIIPYVSFTAKED</sequence>
<dbReference type="AlphaFoldDB" id="A0A4P6M489"/>
<keyword evidence="4 7" id="KW-0812">Transmembrane</keyword>
<dbReference type="Gene3D" id="1.10.3720.10">
    <property type="entry name" value="MetI-like"/>
    <property type="match status" value="1"/>
</dbReference>
<feature type="domain" description="ABC transmembrane type-1" evidence="8">
    <location>
        <begin position="72"/>
        <end position="287"/>
    </location>
</feature>
<dbReference type="KEGG" id="bpro:PMF13cell1_05156"/>
<evidence type="ECO:0000313" key="10">
    <source>
        <dbReference type="Proteomes" id="UP000289794"/>
    </source>
</evidence>
<accession>A0A4P6M489</accession>
<evidence type="ECO:0000256" key="6">
    <source>
        <dbReference type="ARBA" id="ARBA00023136"/>
    </source>
</evidence>
<evidence type="ECO:0000256" key="5">
    <source>
        <dbReference type="ARBA" id="ARBA00022989"/>
    </source>
</evidence>
<gene>
    <name evidence="9" type="primary">lacF_31</name>
    <name evidence="9" type="ORF">PMF13cell1_05156</name>
</gene>
<dbReference type="GO" id="GO:0005886">
    <property type="term" value="C:plasma membrane"/>
    <property type="evidence" value="ECO:0007669"/>
    <property type="project" value="UniProtKB-SubCell"/>
</dbReference>
<evidence type="ECO:0000256" key="3">
    <source>
        <dbReference type="ARBA" id="ARBA00022475"/>
    </source>
</evidence>
<reference evidence="9 10" key="1">
    <citation type="submission" date="2019-01" db="EMBL/GenBank/DDBJ databases">
        <title>PMF-metabolizing Aryl O-demethylase.</title>
        <authorList>
            <person name="Kim M."/>
        </authorList>
    </citation>
    <scope>NUCLEOTIDE SEQUENCE [LARGE SCALE GENOMIC DNA]</scope>
    <source>
        <strain evidence="9 10">PMF1</strain>
    </source>
</reference>
<keyword evidence="5 7" id="KW-1133">Transmembrane helix</keyword>
<keyword evidence="3" id="KW-1003">Cell membrane</keyword>
<dbReference type="PROSITE" id="PS50928">
    <property type="entry name" value="ABC_TM1"/>
    <property type="match status" value="1"/>
</dbReference>
<dbReference type="CDD" id="cd06261">
    <property type="entry name" value="TM_PBP2"/>
    <property type="match status" value="1"/>
</dbReference>
<evidence type="ECO:0000256" key="1">
    <source>
        <dbReference type="ARBA" id="ARBA00004651"/>
    </source>
</evidence>
<dbReference type="RefSeq" id="WP_130182593.1">
    <property type="nucleotide sequence ID" value="NZ_CP035945.1"/>
</dbReference>
<evidence type="ECO:0000256" key="4">
    <source>
        <dbReference type="ARBA" id="ARBA00022692"/>
    </source>
</evidence>
<feature type="transmembrane region" description="Helical" evidence="7">
    <location>
        <begin position="76"/>
        <end position="97"/>
    </location>
</feature>
<evidence type="ECO:0000256" key="2">
    <source>
        <dbReference type="ARBA" id="ARBA00022448"/>
    </source>
</evidence>
<comment type="subcellular location">
    <subcellularLocation>
        <location evidence="1 7">Cell membrane</location>
        <topology evidence="1 7">Multi-pass membrane protein</topology>
    </subcellularLocation>
</comment>
<dbReference type="InterPro" id="IPR000515">
    <property type="entry name" value="MetI-like"/>
</dbReference>
<feature type="transmembrane region" description="Helical" evidence="7">
    <location>
        <begin position="109"/>
        <end position="129"/>
    </location>
</feature>
<dbReference type="EMBL" id="CP035945">
    <property type="protein sequence ID" value="QBE99579.1"/>
    <property type="molecule type" value="Genomic_DNA"/>
</dbReference>
<evidence type="ECO:0000256" key="7">
    <source>
        <dbReference type="RuleBase" id="RU363032"/>
    </source>
</evidence>
<proteinExistence type="inferred from homology"/>
<feature type="transmembrane region" description="Helical" evidence="7">
    <location>
        <begin position="158"/>
        <end position="181"/>
    </location>
</feature>
<dbReference type="Proteomes" id="UP000289794">
    <property type="component" value="Chromosome"/>
</dbReference>
<dbReference type="PANTHER" id="PTHR30193">
    <property type="entry name" value="ABC TRANSPORTER PERMEASE PROTEIN"/>
    <property type="match status" value="1"/>
</dbReference>
<organism evidence="9 10">
    <name type="scientific">Blautia producta</name>
    <dbReference type="NCBI Taxonomy" id="33035"/>
    <lineage>
        <taxon>Bacteria</taxon>
        <taxon>Bacillati</taxon>
        <taxon>Bacillota</taxon>
        <taxon>Clostridia</taxon>
        <taxon>Lachnospirales</taxon>
        <taxon>Lachnospiraceae</taxon>
        <taxon>Blautia</taxon>
    </lineage>
</organism>
<dbReference type="SUPFAM" id="SSF161098">
    <property type="entry name" value="MetI-like"/>
    <property type="match status" value="1"/>
</dbReference>
<feature type="transmembrane region" description="Helical" evidence="7">
    <location>
        <begin position="264"/>
        <end position="288"/>
    </location>
</feature>
<dbReference type="InterPro" id="IPR051393">
    <property type="entry name" value="ABC_transporter_permease"/>
</dbReference>
<dbReference type="InterPro" id="IPR035906">
    <property type="entry name" value="MetI-like_sf"/>
</dbReference>
<keyword evidence="6 7" id="KW-0472">Membrane</keyword>
<feature type="transmembrane region" description="Helical" evidence="7">
    <location>
        <begin position="212"/>
        <end position="232"/>
    </location>
</feature>
<dbReference type="PANTHER" id="PTHR30193:SF37">
    <property type="entry name" value="INNER MEMBRANE ABC TRANSPORTER PERMEASE PROTEIN YCJO"/>
    <property type="match status" value="1"/>
</dbReference>
<dbReference type="GO" id="GO:0055085">
    <property type="term" value="P:transmembrane transport"/>
    <property type="evidence" value="ECO:0007669"/>
    <property type="project" value="InterPro"/>
</dbReference>